<evidence type="ECO:0000256" key="3">
    <source>
        <dbReference type="ARBA" id="ARBA00022989"/>
    </source>
</evidence>
<protein>
    <submittedName>
        <fullName evidence="6">Uncharacterized protein</fullName>
    </submittedName>
</protein>
<evidence type="ECO:0000256" key="2">
    <source>
        <dbReference type="ARBA" id="ARBA00022692"/>
    </source>
</evidence>
<feature type="transmembrane region" description="Helical" evidence="5">
    <location>
        <begin position="292"/>
        <end position="312"/>
    </location>
</feature>
<feature type="transmembrane region" description="Helical" evidence="5">
    <location>
        <begin position="197"/>
        <end position="218"/>
    </location>
</feature>
<evidence type="ECO:0000313" key="7">
    <source>
        <dbReference type="Proteomes" id="UP000722485"/>
    </source>
</evidence>
<dbReference type="Gene3D" id="1.20.1250.20">
    <property type="entry name" value="MFS general substrate transporter like domains"/>
    <property type="match status" value="1"/>
</dbReference>
<dbReference type="OrthoDB" id="2533084at2759"/>
<evidence type="ECO:0000256" key="4">
    <source>
        <dbReference type="ARBA" id="ARBA00023136"/>
    </source>
</evidence>
<keyword evidence="2 5" id="KW-0812">Transmembrane</keyword>
<keyword evidence="4 5" id="KW-0472">Membrane</keyword>
<dbReference type="AlphaFoldDB" id="A0A9P5LKP0"/>
<dbReference type="PANTHER" id="PTHR23502:SF22">
    <property type="entry name" value="MAJOR FACILITATOR SUPERFAMILY (MFS) PROFILE DOMAIN-CONTAINING PROTEIN"/>
    <property type="match status" value="1"/>
</dbReference>
<evidence type="ECO:0000313" key="6">
    <source>
        <dbReference type="EMBL" id="KAF7555496.1"/>
    </source>
</evidence>
<organism evidence="6 7">
    <name type="scientific">Cylindrodendrum hubeiense</name>
    <dbReference type="NCBI Taxonomy" id="595255"/>
    <lineage>
        <taxon>Eukaryota</taxon>
        <taxon>Fungi</taxon>
        <taxon>Dikarya</taxon>
        <taxon>Ascomycota</taxon>
        <taxon>Pezizomycotina</taxon>
        <taxon>Sordariomycetes</taxon>
        <taxon>Hypocreomycetidae</taxon>
        <taxon>Hypocreales</taxon>
        <taxon>Nectriaceae</taxon>
        <taxon>Cylindrodendrum</taxon>
    </lineage>
</organism>
<comment type="caution">
    <text evidence="6">The sequence shown here is derived from an EMBL/GenBank/DDBJ whole genome shotgun (WGS) entry which is preliminary data.</text>
</comment>
<gene>
    <name evidence="6" type="ORF">G7Z17_g2115</name>
</gene>
<keyword evidence="7" id="KW-1185">Reference proteome</keyword>
<feature type="transmembrane region" description="Helical" evidence="5">
    <location>
        <begin position="88"/>
        <end position="116"/>
    </location>
</feature>
<dbReference type="GO" id="GO:0005886">
    <property type="term" value="C:plasma membrane"/>
    <property type="evidence" value="ECO:0007669"/>
    <property type="project" value="TreeGrafter"/>
</dbReference>
<dbReference type="EMBL" id="JAANBB010000020">
    <property type="protein sequence ID" value="KAF7555496.1"/>
    <property type="molecule type" value="Genomic_DNA"/>
</dbReference>
<sequence>MGVPLDAMTIDMSQSKTNVAEIEHRCSTPPGELDESQSRDGVLLDVGAAHLQSTGQLRLAKDGHTVLVPQPSDDPNDPLNWSWFKKHMILFITAFSAFCCDFGSSAGVACIFPQALEWHMDPNKVNEAGINITSSILFATPTALGGYGYGPKALGFLYFTPLVAVVLGEVLGHFANDWIANRFIRNHQGRFVPEARLVMNFFSIFLMVPGLVLVGQALENHLNISAVIMGWGIFVFGTMISVVAITAYLLDSYPGAACEVAGFLNFARTIGGFAVGYFQQPWGEKQGYGTSFGIQAAILGVALAILVILYAFGKKMRLRGGQVKF</sequence>
<proteinExistence type="predicted"/>
<feature type="transmembrane region" description="Helical" evidence="5">
    <location>
        <begin position="156"/>
        <end position="176"/>
    </location>
</feature>
<feature type="transmembrane region" description="Helical" evidence="5">
    <location>
        <begin position="262"/>
        <end position="280"/>
    </location>
</feature>
<accession>A0A9P5LKP0</accession>
<evidence type="ECO:0000256" key="1">
    <source>
        <dbReference type="ARBA" id="ARBA00004141"/>
    </source>
</evidence>
<dbReference type="PANTHER" id="PTHR23502">
    <property type="entry name" value="MAJOR FACILITATOR SUPERFAMILY"/>
    <property type="match status" value="1"/>
</dbReference>
<comment type="subcellular location">
    <subcellularLocation>
        <location evidence="1">Membrane</location>
        <topology evidence="1">Multi-pass membrane protein</topology>
    </subcellularLocation>
</comment>
<evidence type="ECO:0000256" key="5">
    <source>
        <dbReference type="SAM" id="Phobius"/>
    </source>
</evidence>
<dbReference type="GO" id="GO:0022857">
    <property type="term" value="F:transmembrane transporter activity"/>
    <property type="evidence" value="ECO:0007669"/>
    <property type="project" value="TreeGrafter"/>
</dbReference>
<dbReference type="Proteomes" id="UP000722485">
    <property type="component" value="Unassembled WGS sequence"/>
</dbReference>
<name>A0A9P5LKP0_9HYPO</name>
<dbReference type="SUPFAM" id="SSF103473">
    <property type="entry name" value="MFS general substrate transporter"/>
    <property type="match status" value="1"/>
</dbReference>
<reference evidence="6" key="1">
    <citation type="submission" date="2020-03" db="EMBL/GenBank/DDBJ databases">
        <title>Draft Genome Sequence of Cylindrodendrum hubeiense.</title>
        <authorList>
            <person name="Buettner E."/>
            <person name="Kellner H."/>
        </authorList>
    </citation>
    <scope>NUCLEOTIDE SEQUENCE</scope>
    <source>
        <strain evidence="6">IHI 201604</strain>
    </source>
</reference>
<keyword evidence="3 5" id="KW-1133">Transmembrane helix</keyword>
<feature type="transmembrane region" description="Helical" evidence="5">
    <location>
        <begin position="224"/>
        <end position="250"/>
    </location>
</feature>
<dbReference type="InterPro" id="IPR036259">
    <property type="entry name" value="MFS_trans_sf"/>
</dbReference>